<proteinExistence type="inferred from homology"/>
<evidence type="ECO:0000313" key="9">
    <source>
        <dbReference type="EMBL" id="MET3791479.1"/>
    </source>
</evidence>
<dbReference type="InterPro" id="IPR015421">
    <property type="entry name" value="PyrdxlP-dep_Trfase_major"/>
</dbReference>
<dbReference type="GO" id="GO:0008483">
    <property type="term" value="F:transaminase activity"/>
    <property type="evidence" value="ECO:0007669"/>
    <property type="project" value="UniProtKB-KW"/>
</dbReference>
<name>A0ABV2MXH9_9HYPH</name>
<evidence type="ECO:0000256" key="6">
    <source>
        <dbReference type="ARBA" id="ARBA00049185"/>
    </source>
</evidence>
<dbReference type="EC" id="2.6.1.-" evidence="7"/>
<gene>
    <name evidence="9" type="ORF">ABID37_001687</name>
</gene>
<organism evidence="9 10">
    <name type="scientific">Aquamicrobium terrae</name>
    <dbReference type="NCBI Taxonomy" id="1324945"/>
    <lineage>
        <taxon>Bacteria</taxon>
        <taxon>Pseudomonadati</taxon>
        <taxon>Pseudomonadota</taxon>
        <taxon>Alphaproteobacteria</taxon>
        <taxon>Hyphomicrobiales</taxon>
        <taxon>Phyllobacteriaceae</taxon>
        <taxon>Aquamicrobium</taxon>
    </lineage>
</organism>
<reference evidence="9 10" key="1">
    <citation type="submission" date="2024-06" db="EMBL/GenBank/DDBJ databases">
        <title>Genomic Encyclopedia of Type Strains, Phase IV (KMG-IV): sequencing the most valuable type-strain genomes for metagenomic binning, comparative biology and taxonomic classification.</title>
        <authorList>
            <person name="Goeker M."/>
        </authorList>
    </citation>
    <scope>NUCLEOTIDE SEQUENCE [LARGE SCALE GENOMIC DNA]</scope>
    <source>
        <strain evidence="9 10">DSM 27865</strain>
    </source>
</reference>
<accession>A0ABV2MXH9</accession>
<protein>
    <recommendedName>
        <fullName evidence="7">Aminotransferase</fullName>
        <ecNumber evidence="7">2.6.1.-</ecNumber>
    </recommendedName>
</protein>
<keyword evidence="4 7" id="KW-0808">Transferase</keyword>
<dbReference type="Proteomes" id="UP001549076">
    <property type="component" value="Unassembled WGS sequence"/>
</dbReference>
<evidence type="ECO:0000256" key="7">
    <source>
        <dbReference type="RuleBase" id="RU000481"/>
    </source>
</evidence>
<dbReference type="PANTHER" id="PTHR46383">
    <property type="entry name" value="ASPARTATE AMINOTRANSFERASE"/>
    <property type="match status" value="1"/>
</dbReference>
<evidence type="ECO:0000259" key="8">
    <source>
        <dbReference type="Pfam" id="PF00155"/>
    </source>
</evidence>
<dbReference type="Gene3D" id="3.40.640.10">
    <property type="entry name" value="Type I PLP-dependent aspartate aminotransferase-like (Major domain)"/>
    <property type="match status" value="1"/>
</dbReference>
<dbReference type="PANTHER" id="PTHR46383:SF1">
    <property type="entry name" value="ASPARTATE AMINOTRANSFERASE"/>
    <property type="match status" value="1"/>
</dbReference>
<feature type="domain" description="Aminotransferase class I/classII large" evidence="8">
    <location>
        <begin position="46"/>
        <end position="397"/>
    </location>
</feature>
<sequence>MEKPHQVENRKEPPRFSDHTRAIASEGAAGWAIADAAADALERGEDVISLCLGDTSFDTPGRICEAANQSLRNGRTHYAPVPGTLDLRKNVAAAQKRFDGQDWTADQAVIFGGAQNALFAAVMTVAGAGDEVLYLEPWYATYEATIRAGGAIAKPIKLALETDGQKISEDLLLASIGESTRAILLNSPNNPGGYVLDRQDLEVIAKVADRFNLWIISDEVYRSTVFDGVFLSIASLPGARERTIVVNSLSKSHAMTGWRVGWTLAPLTAAQHLQNLAQCMLFGSPTFIQDAAAVALQEAGDEEMRFFAGELLRRRDIMCARLSDMPRLKFTRPGGGMFCFVDVSATGLSGTEFADELFRAEGLAVVPGVAFGPNMSNFIRLSFSGSDNLVTEGLKRLHRFCARL</sequence>
<dbReference type="Pfam" id="PF00155">
    <property type="entry name" value="Aminotran_1_2"/>
    <property type="match status" value="1"/>
</dbReference>
<comment type="similarity">
    <text evidence="2 7">Belongs to the class-I pyridoxal-phosphate-dependent aminotransferase family.</text>
</comment>
<dbReference type="InterPro" id="IPR015424">
    <property type="entry name" value="PyrdxlP-dep_Trfase"/>
</dbReference>
<evidence type="ECO:0000256" key="3">
    <source>
        <dbReference type="ARBA" id="ARBA00022576"/>
    </source>
</evidence>
<dbReference type="RefSeq" id="WP_354193801.1">
    <property type="nucleotide sequence ID" value="NZ_JBEPML010000004.1"/>
</dbReference>
<keyword evidence="3 7" id="KW-0032">Aminotransferase</keyword>
<dbReference type="PROSITE" id="PS00105">
    <property type="entry name" value="AA_TRANSFER_CLASS_1"/>
    <property type="match status" value="1"/>
</dbReference>
<evidence type="ECO:0000256" key="2">
    <source>
        <dbReference type="ARBA" id="ARBA00007441"/>
    </source>
</evidence>
<evidence type="ECO:0000256" key="1">
    <source>
        <dbReference type="ARBA" id="ARBA00001933"/>
    </source>
</evidence>
<dbReference type="InterPro" id="IPR050596">
    <property type="entry name" value="AspAT/PAT-like"/>
</dbReference>
<evidence type="ECO:0000256" key="4">
    <source>
        <dbReference type="ARBA" id="ARBA00022679"/>
    </source>
</evidence>
<dbReference type="SUPFAM" id="SSF53383">
    <property type="entry name" value="PLP-dependent transferases"/>
    <property type="match status" value="1"/>
</dbReference>
<dbReference type="InterPro" id="IPR004838">
    <property type="entry name" value="NHTrfase_class1_PyrdxlP-BS"/>
</dbReference>
<evidence type="ECO:0000256" key="5">
    <source>
        <dbReference type="ARBA" id="ARBA00022898"/>
    </source>
</evidence>
<comment type="catalytic activity">
    <reaction evidence="6">
        <text>L-aspartate + 2-oxoglutarate = oxaloacetate + L-glutamate</text>
        <dbReference type="Rhea" id="RHEA:21824"/>
        <dbReference type="ChEBI" id="CHEBI:16452"/>
        <dbReference type="ChEBI" id="CHEBI:16810"/>
        <dbReference type="ChEBI" id="CHEBI:29985"/>
        <dbReference type="ChEBI" id="CHEBI:29991"/>
        <dbReference type="EC" id="2.6.1.1"/>
    </reaction>
</comment>
<dbReference type="CDD" id="cd00609">
    <property type="entry name" value="AAT_like"/>
    <property type="match status" value="1"/>
</dbReference>
<comment type="caution">
    <text evidence="9">The sequence shown here is derived from an EMBL/GenBank/DDBJ whole genome shotgun (WGS) entry which is preliminary data.</text>
</comment>
<keyword evidence="5" id="KW-0663">Pyridoxal phosphate</keyword>
<dbReference type="EMBL" id="JBEPML010000004">
    <property type="protein sequence ID" value="MET3791479.1"/>
    <property type="molecule type" value="Genomic_DNA"/>
</dbReference>
<keyword evidence="10" id="KW-1185">Reference proteome</keyword>
<dbReference type="InterPro" id="IPR004839">
    <property type="entry name" value="Aminotransferase_I/II_large"/>
</dbReference>
<comment type="cofactor">
    <cofactor evidence="1 7">
        <name>pyridoxal 5'-phosphate</name>
        <dbReference type="ChEBI" id="CHEBI:597326"/>
    </cofactor>
</comment>
<evidence type="ECO:0000313" key="10">
    <source>
        <dbReference type="Proteomes" id="UP001549076"/>
    </source>
</evidence>